<keyword evidence="5" id="KW-0547">Nucleotide-binding</keyword>
<dbReference type="GO" id="GO:0005524">
    <property type="term" value="F:ATP binding"/>
    <property type="evidence" value="ECO:0007669"/>
    <property type="project" value="UniProtKB-KW"/>
</dbReference>
<dbReference type="InterPro" id="IPR020568">
    <property type="entry name" value="Ribosomal_Su5_D2-typ_SF"/>
</dbReference>
<gene>
    <name evidence="14" type="ORF">UFOPK1537_00281</name>
</gene>
<dbReference type="SUPFAM" id="SSF54211">
    <property type="entry name" value="Ribosomal protein S5 domain 2-like"/>
    <property type="match status" value="1"/>
</dbReference>
<proteinExistence type="inferred from homology"/>
<dbReference type="GO" id="GO:0004335">
    <property type="term" value="F:galactokinase activity"/>
    <property type="evidence" value="ECO:0007669"/>
    <property type="project" value="InterPro"/>
</dbReference>
<dbReference type="Gene3D" id="3.30.70.890">
    <property type="entry name" value="GHMP kinase, C-terminal domain"/>
    <property type="match status" value="1"/>
</dbReference>
<dbReference type="InterPro" id="IPR006206">
    <property type="entry name" value="Mevalonate/galactokinase"/>
</dbReference>
<organism evidence="14">
    <name type="scientific">freshwater metagenome</name>
    <dbReference type="NCBI Taxonomy" id="449393"/>
    <lineage>
        <taxon>unclassified sequences</taxon>
        <taxon>metagenomes</taxon>
        <taxon>ecological metagenomes</taxon>
    </lineage>
</organism>
<dbReference type="Pfam" id="PF00288">
    <property type="entry name" value="GHMP_kinases_N"/>
    <property type="match status" value="1"/>
</dbReference>
<dbReference type="SUPFAM" id="SSF55060">
    <property type="entry name" value="GHMP Kinase, C-terminal domain"/>
    <property type="match status" value="1"/>
</dbReference>
<keyword evidence="4" id="KW-0479">Metal-binding</keyword>
<dbReference type="InterPro" id="IPR019539">
    <property type="entry name" value="GalKase_N"/>
</dbReference>
<dbReference type="PROSITE" id="PS00106">
    <property type="entry name" value="GALACTOKINASE"/>
    <property type="match status" value="1"/>
</dbReference>
<keyword evidence="8" id="KW-0460">Magnesium</keyword>
<dbReference type="PIRSF" id="PIRSF000530">
    <property type="entry name" value="Galactokinase"/>
    <property type="match status" value="1"/>
</dbReference>
<dbReference type="InterPro" id="IPR014721">
    <property type="entry name" value="Ribsml_uS5_D2-typ_fold_subgr"/>
</dbReference>
<feature type="domain" description="Galactokinase N-terminal" evidence="13">
    <location>
        <begin position="10"/>
        <end position="58"/>
    </location>
</feature>
<dbReference type="Gene3D" id="3.30.230.10">
    <property type="match status" value="1"/>
</dbReference>
<feature type="domain" description="GHMP kinase C-terminal" evidence="12">
    <location>
        <begin position="282"/>
        <end position="360"/>
    </location>
</feature>
<evidence type="ECO:0000259" key="13">
    <source>
        <dbReference type="Pfam" id="PF10509"/>
    </source>
</evidence>
<name>A0A6J6CGU7_9ZZZZ</name>
<accession>A0A6J6CGU7</accession>
<dbReference type="PANTHER" id="PTHR10457:SF7">
    <property type="entry name" value="GALACTOKINASE-RELATED"/>
    <property type="match status" value="1"/>
</dbReference>
<dbReference type="GO" id="GO:0046872">
    <property type="term" value="F:metal ion binding"/>
    <property type="evidence" value="ECO:0007669"/>
    <property type="project" value="UniProtKB-KW"/>
</dbReference>
<dbReference type="InterPro" id="IPR019741">
    <property type="entry name" value="Galactokinase_CS"/>
</dbReference>
<dbReference type="PRINTS" id="PR00473">
    <property type="entry name" value="GALCTOKINASE"/>
</dbReference>
<dbReference type="PRINTS" id="PR00959">
    <property type="entry name" value="MEVGALKINASE"/>
</dbReference>
<comment type="similarity">
    <text evidence="1">Belongs to the GHMP kinase family. GalK subfamily.</text>
</comment>
<evidence type="ECO:0000256" key="8">
    <source>
        <dbReference type="ARBA" id="ARBA00022842"/>
    </source>
</evidence>
<dbReference type="InterPro" id="IPR006203">
    <property type="entry name" value="GHMP_knse_ATP-bd_CS"/>
</dbReference>
<evidence type="ECO:0000256" key="9">
    <source>
        <dbReference type="ARBA" id="ARBA00023144"/>
    </source>
</evidence>
<evidence type="ECO:0000256" key="10">
    <source>
        <dbReference type="ARBA" id="ARBA00023277"/>
    </source>
</evidence>
<dbReference type="HAMAP" id="MF_00246">
    <property type="entry name" value="Galactokinase"/>
    <property type="match status" value="1"/>
</dbReference>
<reference evidence="14" key="1">
    <citation type="submission" date="2020-05" db="EMBL/GenBank/DDBJ databases">
        <authorList>
            <person name="Chiriac C."/>
            <person name="Salcher M."/>
            <person name="Ghai R."/>
            <person name="Kavagutti S V."/>
        </authorList>
    </citation>
    <scope>NUCLEOTIDE SEQUENCE</scope>
</reference>
<evidence type="ECO:0000256" key="6">
    <source>
        <dbReference type="ARBA" id="ARBA00022777"/>
    </source>
</evidence>
<dbReference type="AlphaFoldDB" id="A0A6J6CGU7"/>
<dbReference type="InterPro" id="IPR022963">
    <property type="entry name" value="Galactokinase_bac"/>
</dbReference>
<feature type="domain" description="GHMP kinase N-terminal" evidence="11">
    <location>
        <begin position="94"/>
        <end position="181"/>
    </location>
</feature>
<evidence type="ECO:0000256" key="5">
    <source>
        <dbReference type="ARBA" id="ARBA00022741"/>
    </source>
</evidence>
<keyword evidence="3" id="KW-0808">Transferase</keyword>
<dbReference type="EMBL" id="CAEZSX010000027">
    <property type="protein sequence ID" value="CAB4550476.1"/>
    <property type="molecule type" value="Genomic_DNA"/>
</dbReference>
<protein>
    <submittedName>
        <fullName evidence="14">Unannotated protein</fullName>
    </submittedName>
</protein>
<dbReference type="InterPro" id="IPR000705">
    <property type="entry name" value="Galactokinase"/>
</dbReference>
<keyword evidence="9" id="KW-0299">Galactose metabolism</keyword>
<dbReference type="PROSITE" id="PS00627">
    <property type="entry name" value="GHMP_KINASES_ATP"/>
    <property type="match status" value="1"/>
</dbReference>
<dbReference type="FunFam" id="3.30.70.890:FF:000001">
    <property type="entry name" value="Galactokinase"/>
    <property type="match status" value="1"/>
</dbReference>
<dbReference type="FunFam" id="3.30.230.10:FF:000017">
    <property type="entry name" value="Galactokinase"/>
    <property type="match status" value="1"/>
</dbReference>
<evidence type="ECO:0000313" key="14">
    <source>
        <dbReference type="EMBL" id="CAB4550476.1"/>
    </source>
</evidence>
<evidence type="ECO:0000256" key="2">
    <source>
        <dbReference type="ARBA" id="ARBA00022490"/>
    </source>
</evidence>
<evidence type="ECO:0000256" key="7">
    <source>
        <dbReference type="ARBA" id="ARBA00022840"/>
    </source>
</evidence>
<keyword evidence="2" id="KW-0963">Cytoplasm</keyword>
<dbReference type="Pfam" id="PF10509">
    <property type="entry name" value="GalKase_gal_bdg"/>
    <property type="match status" value="1"/>
</dbReference>
<evidence type="ECO:0000256" key="1">
    <source>
        <dbReference type="ARBA" id="ARBA00006566"/>
    </source>
</evidence>
<evidence type="ECO:0000256" key="4">
    <source>
        <dbReference type="ARBA" id="ARBA00022723"/>
    </source>
</evidence>
<dbReference type="Pfam" id="PF08544">
    <property type="entry name" value="GHMP_kinases_C"/>
    <property type="match status" value="1"/>
</dbReference>
<sequence>MSGSAKSAAELFEKQFGYKPAGVWSAPGRVNLIGEHTDYNEGFVLPFAIDRRTYAAVGLRNDQLARIASSFAGEVIEFEIPSIAKGSVSGWSAYPLGVAWALVQAGAKSQGFDLYVESNVPVGAGLSSSAAIECSVALALNELWGAGLSRNVLAKVGQKAENEIVGAPTGIMDQTASLFGQADHAVFLDCRTLDAKPTALSLEENGLEIVVIDTRVAHRLTDGGYAARRQSCEKASELIGVSSLRDVTIESLEAARQLLDDVVYKRAKHVVTENERVKQTVKLLAESGPNSIGQLMIDSHSSMRDDFQISIAELDVAVETALSEGAVGARMTGGGFGGAAIALIESSKVAGLTRAVIEKFQQEGFGKPEIFKVVPDDGAKREI</sequence>
<keyword evidence="10" id="KW-0119">Carbohydrate metabolism</keyword>
<evidence type="ECO:0000259" key="12">
    <source>
        <dbReference type="Pfam" id="PF08544"/>
    </source>
</evidence>
<evidence type="ECO:0000256" key="3">
    <source>
        <dbReference type="ARBA" id="ARBA00022679"/>
    </source>
</evidence>
<evidence type="ECO:0000259" key="11">
    <source>
        <dbReference type="Pfam" id="PF00288"/>
    </source>
</evidence>
<dbReference type="PANTHER" id="PTHR10457">
    <property type="entry name" value="MEVALONATE KINASE/GALACTOKINASE"/>
    <property type="match status" value="1"/>
</dbReference>
<dbReference type="InterPro" id="IPR013750">
    <property type="entry name" value="GHMP_kinase_C_dom"/>
</dbReference>
<dbReference type="NCBIfam" id="TIGR00131">
    <property type="entry name" value="gal_kin"/>
    <property type="match status" value="1"/>
</dbReference>
<dbReference type="GO" id="GO:0005829">
    <property type="term" value="C:cytosol"/>
    <property type="evidence" value="ECO:0007669"/>
    <property type="project" value="TreeGrafter"/>
</dbReference>
<keyword evidence="6" id="KW-0418">Kinase</keyword>
<dbReference type="GO" id="GO:0006012">
    <property type="term" value="P:galactose metabolic process"/>
    <property type="evidence" value="ECO:0007669"/>
    <property type="project" value="UniProtKB-KW"/>
</dbReference>
<dbReference type="InterPro" id="IPR036554">
    <property type="entry name" value="GHMP_kinase_C_sf"/>
</dbReference>
<dbReference type="InterPro" id="IPR006204">
    <property type="entry name" value="GHMP_kinase_N_dom"/>
</dbReference>
<keyword evidence="7" id="KW-0067">ATP-binding</keyword>